<organism evidence="2 3">
    <name type="scientific">Lentinus brumalis</name>
    <dbReference type="NCBI Taxonomy" id="2498619"/>
    <lineage>
        <taxon>Eukaryota</taxon>
        <taxon>Fungi</taxon>
        <taxon>Dikarya</taxon>
        <taxon>Basidiomycota</taxon>
        <taxon>Agaricomycotina</taxon>
        <taxon>Agaricomycetes</taxon>
        <taxon>Polyporales</taxon>
        <taxon>Polyporaceae</taxon>
        <taxon>Lentinus</taxon>
    </lineage>
</organism>
<dbReference type="OrthoDB" id="3036049at2759"/>
<dbReference type="EMBL" id="KZ857414">
    <property type="protein sequence ID" value="RDX48035.1"/>
    <property type="molecule type" value="Genomic_DNA"/>
</dbReference>
<evidence type="ECO:0000313" key="2">
    <source>
        <dbReference type="EMBL" id="RDX48035.1"/>
    </source>
</evidence>
<proteinExistence type="predicted"/>
<dbReference type="STRING" id="139420.A0A371D674"/>
<evidence type="ECO:0000259" key="1">
    <source>
        <dbReference type="PROSITE" id="PS50097"/>
    </source>
</evidence>
<keyword evidence="3" id="KW-1185">Reference proteome</keyword>
<sequence>MDSRSPVELVDHATRDAEFWFDDGNLVLITTPPTVTFRVYRGLLAAQSEVFAGMFAGSSSQDAESYHECPIVQLSDSPQDLRHLLRVLLPTTKPVSVFWSLWTMSAVIRLSHKYQIQALQTQSIECLEAAYVCGLRFGRPCFDFTIPTINPGEDARAGAWMVEVIELARLTDTLSLLPLALYDCVVGISPLELAKGWVREDGATVRLSLEDMARCLEGQGRLCQEITDRSSDMVCLAKSFTCPTAARCKEAVINFCSLHFTPQFNLASAAMYETWSDILTVSRDLKPCGVCFSQIREKEEEHRRDIYLEAPCRHIRTRGSGMGGARGQDYYMTPM</sequence>
<dbReference type="SUPFAM" id="SSF54695">
    <property type="entry name" value="POZ domain"/>
    <property type="match status" value="1"/>
</dbReference>
<dbReference type="AlphaFoldDB" id="A0A371D674"/>
<feature type="domain" description="BTB" evidence="1">
    <location>
        <begin position="24"/>
        <end position="88"/>
    </location>
</feature>
<evidence type="ECO:0000313" key="3">
    <source>
        <dbReference type="Proteomes" id="UP000256964"/>
    </source>
</evidence>
<dbReference type="Pfam" id="PF00651">
    <property type="entry name" value="BTB"/>
    <property type="match status" value="1"/>
</dbReference>
<gene>
    <name evidence="2" type="ORF">OH76DRAFT_1353124</name>
</gene>
<reference evidence="2 3" key="1">
    <citation type="journal article" date="2018" name="Biotechnol. Biofuels">
        <title>Integrative visual omics of the white-rot fungus Polyporus brumalis exposes the biotechnological potential of its oxidative enzymes for delignifying raw plant biomass.</title>
        <authorList>
            <person name="Miyauchi S."/>
            <person name="Rancon A."/>
            <person name="Drula E."/>
            <person name="Hage H."/>
            <person name="Chaduli D."/>
            <person name="Favel A."/>
            <person name="Grisel S."/>
            <person name="Henrissat B."/>
            <person name="Herpoel-Gimbert I."/>
            <person name="Ruiz-Duenas F.J."/>
            <person name="Chevret D."/>
            <person name="Hainaut M."/>
            <person name="Lin J."/>
            <person name="Wang M."/>
            <person name="Pangilinan J."/>
            <person name="Lipzen A."/>
            <person name="Lesage-Meessen L."/>
            <person name="Navarro D."/>
            <person name="Riley R."/>
            <person name="Grigoriev I.V."/>
            <person name="Zhou S."/>
            <person name="Raouche S."/>
            <person name="Rosso M.N."/>
        </authorList>
    </citation>
    <scope>NUCLEOTIDE SEQUENCE [LARGE SCALE GENOMIC DNA]</scope>
    <source>
        <strain evidence="2 3">BRFM 1820</strain>
    </source>
</reference>
<protein>
    <recommendedName>
        <fullName evidence="1">BTB domain-containing protein</fullName>
    </recommendedName>
</protein>
<dbReference type="InterPro" id="IPR011333">
    <property type="entry name" value="SKP1/BTB/POZ_sf"/>
</dbReference>
<accession>A0A371D674</accession>
<dbReference type="PROSITE" id="PS50097">
    <property type="entry name" value="BTB"/>
    <property type="match status" value="1"/>
</dbReference>
<dbReference type="InterPro" id="IPR000210">
    <property type="entry name" value="BTB/POZ_dom"/>
</dbReference>
<name>A0A371D674_9APHY</name>
<dbReference type="Gene3D" id="3.30.710.10">
    <property type="entry name" value="Potassium Channel Kv1.1, Chain A"/>
    <property type="match status" value="1"/>
</dbReference>
<dbReference type="Proteomes" id="UP000256964">
    <property type="component" value="Unassembled WGS sequence"/>
</dbReference>